<protein>
    <submittedName>
        <fullName evidence="1">Fbxo40 protein</fullName>
    </submittedName>
</protein>
<dbReference type="MGI" id="MGI:2443753">
    <property type="gene designation" value="Fbxo40"/>
</dbReference>
<evidence type="ECO:0000313" key="2">
    <source>
        <dbReference type="MGI" id="MGI:2443753"/>
    </source>
</evidence>
<dbReference type="EMBL" id="BC107407">
    <property type="protein sequence ID" value="AAI07408.1"/>
    <property type="molecule type" value="mRNA"/>
</dbReference>
<proteinExistence type="evidence at transcript level"/>
<sequence length="49" mass="5787">MSEHLKTCPFNIVERKTDPIRLTSMCQPQEKARESLVSTFRARPRGRHF</sequence>
<reference evidence="1" key="1">
    <citation type="journal article" date="2004" name="Genome Res.">
        <title>The status, quality, and expansion of the NIH full-length cDNA project: the Mammalian Gene Collection (MGC).</title>
        <authorList>
            <consortium name="The MGC Project Team"/>
            <person name="Gerhard D.S."/>
            <person name="Wagner L."/>
            <person name="Feingold E.A."/>
            <person name="Shenmen C.M."/>
            <person name="Grouse L.H."/>
            <person name="Schuler G."/>
            <person name="Klein S.L."/>
            <person name="Old S."/>
            <person name="Rasooly R."/>
            <person name="Good P."/>
            <person name="Guyer M."/>
            <person name="Peck A.M."/>
            <person name="Derge J.G."/>
            <person name="Lipman D."/>
            <person name="Collins F.S."/>
            <person name="Jang W."/>
            <person name="Sherry S."/>
            <person name="Feolo M."/>
            <person name="Misquitta L."/>
            <person name="Lee E."/>
            <person name="Rotmistrovsky K."/>
            <person name="Greenhut S.F."/>
            <person name="Schaefer C.F."/>
            <person name="Buetow K."/>
            <person name="Bonner T.I."/>
            <person name="Haussler D."/>
            <person name="Kent J."/>
            <person name="Kiekhaus M."/>
            <person name="Furey T."/>
            <person name="Brent M."/>
            <person name="Prange C."/>
            <person name="Schreiber K."/>
            <person name="Shapiro N."/>
            <person name="Bhat N.K."/>
            <person name="Hopkins R.F."/>
            <person name="Hsie F."/>
            <person name="Driscoll T."/>
            <person name="Soares M.B."/>
            <person name="Casavant T.L."/>
            <person name="Scheetz T.E."/>
            <person name="Brown-stein M.J."/>
            <person name="Usdin T.B."/>
            <person name="Toshiyuki S."/>
            <person name="Carninci P."/>
            <person name="Piao Y."/>
            <person name="Dudekula D.B."/>
            <person name="Ko M.S."/>
            <person name="Kawakami K."/>
            <person name="Suzuki Y."/>
            <person name="Sugano S."/>
            <person name="Gruber C.E."/>
            <person name="Smith M.R."/>
            <person name="Simmons B."/>
            <person name="Moore T."/>
            <person name="Waterman R."/>
            <person name="Johnson S.L."/>
            <person name="Ruan Y."/>
            <person name="Wei C.L."/>
            <person name="Mathavan S."/>
            <person name="Gunaratne P.H."/>
            <person name="Wu J."/>
            <person name="Garcia A.M."/>
            <person name="Hulyk S.W."/>
            <person name="Fuh E."/>
            <person name="Yuan Y."/>
            <person name="Sneed A."/>
            <person name="Kowis C."/>
            <person name="Hodgson A."/>
            <person name="Muzny D.M."/>
            <person name="McPherson J."/>
            <person name="Gibbs R.A."/>
            <person name="Fahey J."/>
            <person name="Helton E."/>
            <person name="Ketteman M."/>
            <person name="Madan A."/>
            <person name="Rodrigues S."/>
            <person name="Sanchez A."/>
            <person name="Whiting M."/>
            <person name="Madari A."/>
            <person name="Young A.C."/>
            <person name="Wetherby K.D."/>
            <person name="Granite S.J."/>
            <person name="Kwong P.N."/>
            <person name="Brinkley C.P."/>
            <person name="Pearson R.L."/>
            <person name="Bouffard G.G."/>
            <person name="Blakesly R.W."/>
            <person name="Green E.D."/>
            <person name="Dickson M.C."/>
            <person name="Rodriguez A.C."/>
            <person name="Grimwood J."/>
            <person name="Schmutz J."/>
            <person name="Myers R.M."/>
            <person name="Butterfield Y.S."/>
            <person name="Griffith M."/>
            <person name="Griffith O.L."/>
            <person name="Krzywinski M.I."/>
            <person name="Liao N."/>
            <person name="Morin R."/>
            <person name="Morrin R."/>
            <person name="Palmquist D."/>
            <person name="Petrescu A.S."/>
            <person name="Skalska U."/>
            <person name="Smailus D.E."/>
            <person name="Stott J.M."/>
            <person name="Schnerch A."/>
            <person name="Schein J.E."/>
            <person name="Jones S.J."/>
            <person name="Holt R.A."/>
            <person name="Baross A."/>
            <person name="Marra M.A."/>
            <person name="Clifton S."/>
            <person name="Makowski K.A."/>
            <person name="Bosak S."/>
            <person name="Malek J."/>
        </authorList>
    </citation>
    <scope>NUCLEOTIDE SEQUENCE [LARGE SCALE MRNA]</scope>
    <source>
        <tissue evidence="1">PCR rescued clones</tissue>
    </source>
</reference>
<evidence type="ECO:0000313" key="1">
    <source>
        <dbReference type="EMBL" id="AAI07408.1"/>
    </source>
</evidence>
<organism evidence="1">
    <name type="scientific">Mus musculus</name>
    <name type="common">Mouse</name>
    <dbReference type="NCBI Taxonomy" id="10090"/>
    <lineage>
        <taxon>Eukaryota</taxon>
        <taxon>Metazoa</taxon>
        <taxon>Chordata</taxon>
        <taxon>Craniata</taxon>
        <taxon>Vertebrata</taxon>
        <taxon>Euteleostomi</taxon>
        <taxon>Mammalia</taxon>
        <taxon>Eutheria</taxon>
        <taxon>Euarchontoglires</taxon>
        <taxon>Glires</taxon>
        <taxon>Rodentia</taxon>
        <taxon>Myomorpha</taxon>
        <taxon>Muroidea</taxon>
        <taxon>Muridae</taxon>
        <taxon>Murinae</taxon>
        <taxon>Mus</taxon>
        <taxon>Mus</taxon>
    </lineage>
</organism>
<dbReference type="AlphaFoldDB" id="Q3KN91"/>
<gene>
    <name evidence="1 2" type="primary">Fbxo40</name>
</gene>
<name>Q3KN91_MOUSE</name>
<accession>Q3KN91</accession>
<dbReference type="AGR" id="MGI:2443753"/>